<sequence>MRRAATYPERVASDTDTLRFVTPRGRLLVLAAVCAVITAMGAVIIILNIDNTPSLLLGVAVVGIFGLGGGFSLVSQFRNATVLRADAEGIRVARMGAAPWGDVDRIATTAKGELGIRMRRTEALLAGAHNSHTRESLRAQRERSGGYDLTFTAHDLGCPPSDAARSLRALQP</sequence>
<comment type="caution">
    <text evidence="2">The sequence shown here is derived from an EMBL/GenBank/DDBJ whole genome shotgun (WGS) entry which is preliminary data.</text>
</comment>
<reference evidence="2 3" key="1">
    <citation type="journal article" date="2019" name="Int. J. Syst. Evol. Microbiol.">
        <title>The Global Catalogue of Microorganisms (GCM) 10K type strain sequencing project: providing services to taxonomists for standard genome sequencing and annotation.</title>
        <authorList>
            <consortium name="The Broad Institute Genomics Platform"/>
            <consortium name="The Broad Institute Genome Sequencing Center for Infectious Disease"/>
            <person name="Wu L."/>
            <person name="Ma J."/>
        </authorList>
    </citation>
    <scope>NUCLEOTIDE SEQUENCE [LARGE SCALE GENOMIC DNA]</scope>
    <source>
        <strain evidence="2 3">JCM 16365</strain>
    </source>
</reference>
<evidence type="ECO:0008006" key="4">
    <source>
        <dbReference type="Google" id="ProtNLM"/>
    </source>
</evidence>
<feature type="transmembrane region" description="Helical" evidence="1">
    <location>
        <begin position="55"/>
        <end position="74"/>
    </location>
</feature>
<evidence type="ECO:0000313" key="2">
    <source>
        <dbReference type="EMBL" id="GAA2574842.1"/>
    </source>
</evidence>
<evidence type="ECO:0000313" key="3">
    <source>
        <dbReference type="Proteomes" id="UP001500274"/>
    </source>
</evidence>
<feature type="transmembrane region" description="Helical" evidence="1">
    <location>
        <begin position="27"/>
        <end position="49"/>
    </location>
</feature>
<keyword evidence="3" id="KW-1185">Reference proteome</keyword>
<protein>
    <recommendedName>
        <fullName evidence="4">PH domain-containing protein</fullName>
    </recommendedName>
</protein>
<dbReference type="EMBL" id="BAAARI010000009">
    <property type="protein sequence ID" value="GAA2574842.1"/>
    <property type="molecule type" value="Genomic_DNA"/>
</dbReference>
<evidence type="ECO:0000256" key="1">
    <source>
        <dbReference type="SAM" id="Phobius"/>
    </source>
</evidence>
<name>A0ABN3PE05_9MICO</name>
<organism evidence="2 3">
    <name type="scientific">Microbacterium binotii</name>
    <dbReference type="NCBI Taxonomy" id="462710"/>
    <lineage>
        <taxon>Bacteria</taxon>
        <taxon>Bacillati</taxon>
        <taxon>Actinomycetota</taxon>
        <taxon>Actinomycetes</taxon>
        <taxon>Micrococcales</taxon>
        <taxon>Microbacteriaceae</taxon>
        <taxon>Microbacterium</taxon>
    </lineage>
</organism>
<proteinExistence type="predicted"/>
<accession>A0ABN3PE05</accession>
<gene>
    <name evidence="2" type="ORF">GCM10009862_12460</name>
</gene>
<keyword evidence="1" id="KW-0812">Transmembrane</keyword>
<keyword evidence="1" id="KW-1133">Transmembrane helix</keyword>
<dbReference type="Proteomes" id="UP001500274">
    <property type="component" value="Unassembled WGS sequence"/>
</dbReference>
<keyword evidence="1" id="KW-0472">Membrane</keyword>